<evidence type="ECO:0000256" key="1">
    <source>
        <dbReference type="ARBA" id="ARBA00006180"/>
    </source>
</evidence>
<evidence type="ECO:0008006" key="5">
    <source>
        <dbReference type="Google" id="ProtNLM"/>
    </source>
</evidence>
<sequence length="494" mass="56948">MSMLMPNWKPLGESPFTQLVRMNAALEEVLDQPDLLTELRTNNDLQQYICSQANIHKMVSFVCGYGQVKHQILSGAVLSSGIGCVVDAVFLDDQTGLYMLKQLTIKNKRLSGMTLDLLCKVLSSLLIPIQSKEFVLVQAVDGFLEGLISYMESYSVCDYIIALLKLDVFHMNSRSIQWFCEHGFITMLLNSFLEENISIDKVESAARIIDEIVIWRHSHQIGAAANIFVDFFNIDKNLEQFIYCVFSTTIKTVQENGLLIISDMLASNTSRSELCTIPIGGLPAIYKNLVKHFDSIKRLLTTSTESNNGQVGQTKIKLSFIVLSLLLSNYSVIYKLVDEFGFIQSLLDIFYDERHQCTIFRQIVYDIINTIVQRPVTEIKYQLLRDNKFLEKSVEFDKRAIEFHHQYHYYPDYYLINSTLMFDIYNNRELTSSKFSASINNDLFLNYVTEVIIPRNEEKSTYFEQKHIPDNYFDSNTYTNFLLNSQKRGDDDDF</sequence>
<dbReference type="Proteomes" id="UP000078387">
    <property type="component" value="Unassembled WGS sequence"/>
</dbReference>
<dbReference type="VEuPathDB" id="AmoebaDB:EHI7A_029960"/>
<gene>
    <name evidence="3" type="ORF">CL6EHI_199640</name>
</gene>
<dbReference type="PANTHER" id="PTHR12634:SF8">
    <property type="entry name" value="FIERY MOUNTAIN, ISOFORM D"/>
    <property type="match status" value="1"/>
</dbReference>
<dbReference type="PANTHER" id="PTHR12634">
    <property type="entry name" value="SIT4 YEAST -ASSOCIATING PROTEIN-RELATED"/>
    <property type="match status" value="1"/>
</dbReference>
<evidence type="ECO:0000256" key="2">
    <source>
        <dbReference type="ARBA" id="ARBA00023306"/>
    </source>
</evidence>
<comment type="similarity">
    <text evidence="1">Belongs to the SAPS family.</text>
</comment>
<dbReference type="GO" id="GO:0019888">
    <property type="term" value="F:protein phosphatase regulator activity"/>
    <property type="evidence" value="ECO:0007669"/>
    <property type="project" value="TreeGrafter"/>
</dbReference>
<accession>A0A5K1V5L5</accession>
<name>A0A5K1V5L5_ENTHI</name>
<dbReference type="GO" id="GO:0005829">
    <property type="term" value="C:cytosol"/>
    <property type="evidence" value="ECO:0007669"/>
    <property type="project" value="TreeGrafter"/>
</dbReference>
<evidence type="ECO:0000313" key="4">
    <source>
        <dbReference type="Proteomes" id="UP000078387"/>
    </source>
</evidence>
<dbReference type="VEuPathDB" id="AmoebaDB:EHI8A_027170"/>
<dbReference type="GO" id="GO:0019903">
    <property type="term" value="F:protein phosphatase binding"/>
    <property type="evidence" value="ECO:0007669"/>
    <property type="project" value="InterPro"/>
</dbReference>
<dbReference type="VEuPathDB" id="AmoebaDB:KM1_064040"/>
<dbReference type="VEuPathDB" id="AmoebaDB:EHI5A_052770"/>
<dbReference type="EMBL" id="BDEQ01000001">
    <property type="protein sequence ID" value="GAT97370.1"/>
    <property type="molecule type" value="Genomic_DNA"/>
</dbReference>
<dbReference type="SUPFAM" id="SSF48371">
    <property type="entry name" value="ARM repeat"/>
    <property type="match status" value="1"/>
</dbReference>
<protein>
    <recommendedName>
        <fullName evidence="5">Serine/threonine-protein phosphatase 4 regulatory subunit 3-like central domain-containing protein</fullName>
    </recommendedName>
</protein>
<dbReference type="AlphaFoldDB" id="A0A5K1V5L5"/>
<dbReference type="InterPro" id="IPR016024">
    <property type="entry name" value="ARM-type_fold"/>
</dbReference>
<dbReference type="InterPro" id="IPR007587">
    <property type="entry name" value="SAPS"/>
</dbReference>
<dbReference type="VEuPathDB" id="AmoebaDB:EHI_199640"/>
<dbReference type="OMA" id="CGHGQVK"/>
<reference evidence="3 4" key="1">
    <citation type="submission" date="2016-05" db="EMBL/GenBank/DDBJ databases">
        <title>First whole genome sequencing of Entamoeba histolytica HM1:IMSS-clone-6.</title>
        <authorList>
            <person name="Mukherjee Avik.K."/>
            <person name="Izumyama S."/>
            <person name="Nakada-Tsukui K."/>
            <person name="Nozaki T."/>
        </authorList>
    </citation>
    <scope>NUCLEOTIDE SEQUENCE [LARGE SCALE GENOMIC DNA]</scope>
    <source>
        <strain evidence="3 4">HM1:IMSS clone 6</strain>
    </source>
</reference>
<evidence type="ECO:0000313" key="3">
    <source>
        <dbReference type="EMBL" id="GAT97370.1"/>
    </source>
</evidence>
<dbReference type="GO" id="GO:0005634">
    <property type="term" value="C:nucleus"/>
    <property type="evidence" value="ECO:0007669"/>
    <property type="project" value="TreeGrafter"/>
</dbReference>
<organism evidence="3 4">
    <name type="scientific">Entamoeba histolytica</name>
    <dbReference type="NCBI Taxonomy" id="5759"/>
    <lineage>
        <taxon>Eukaryota</taxon>
        <taxon>Amoebozoa</taxon>
        <taxon>Evosea</taxon>
        <taxon>Archamoebae</taxon>
        <taxon>Mastigamoebida</taxon>
        <taxon>Entamoebidae</taxon>
        <taxon>Entamoeba</taxon>
    </lineage>
</organism>
<comment type="caution">
    <text evidence="3">The sequence shown here is derived from an EMBL/GenBank/DDBJ whole genome shotgun (WGS) entry which is preliminary data.</text>
</comment>
<keyword evidence="2" id="KW-0131">Cell cycle</keyword>
<proteinExistence type="inferred from homology"/>